<keyword evidence="1" id="KW-0547">Nucleotide-binding</keyword>
<name>A0ABP7ZHS0_9ACTN</name>
<proteinExistence type="predicted"/>
<keyword evidence="3" id="KW-0067">ATP-binding</keyword>
<reference evidence="5" key="1">
    <citation type="journal article" date="2019" name="Int. J. Syst. Evol. Microbiol.">
        <title>The Global Catalogue of Microorganisms (GCM) 10K type strain sequencing project: providing services to taxonomists for standard genome sequencing and annotation.</title>
        <authorList>
            <consortium name="The Broad Institute Genomics Platform"/>
            <consortium name="The Broad Institute Genome Sequencing Center for Infectious Disease"/>
            <person name="Wu L."/>
            <person name="Ma J."/>
        </authorList>
    </citation>
    <scope>NUCLEOTIDE SEQUENCE [LARGE SCALE GENOMIC DNA]</scope>
    <source>
        <strain evidence="5">JCM 17316</strain>
    </source>
</reference>
<gene>
    <name evidence="4" type="ORF">GCM10022416_60250</name>
</gene>
<keyword evidence="5" id="KW-1185">Reference proteome</keyword>
<dbReference type="PANTHER" id="PTHR43146">
    <property type="entry name" value="CANCER-RELATED NUCLEOSIDE-TRIPHOSPHATASE"/>
    <property type="match status" value="1"/>
</dbReference>
<organism evidence="4 5">
    <name type="scientific">Actinomadura keratinilytica</name>
    <dbReference type="NCBI Taxonomy" id="547461"/>
    <lineage>
        <taxon>Bacteria</taxon>
        <taxon>Bacillati</taxon>
        <taxon>Actinomycetota</taxon>
        <taxon>Actinomycetes</taxon>
        <taxon>Streptosporangiales</taxon>
        <taxon>Thermomonosporaceae</taxon>
        <taxon>Actinomadura</taxon>
    </lineage>
</organism>
<evidence type="ECO:0000313" key="4">
    <source>
        <dbReference type="EMBL" id="GAA4158257.1"/>
    </source>
</evidence>
<dbReference type="EMBL" id="BAABDO010000168">
    <property type="protein sequence ID" value="GAA4158257.1"/>
    <property type="molecule type" value="Genomic_DNA"/>
</dbReference>
<keyword evidence="2" id="KW-0378">Hydrolase</keyword>
<dbReference type="InterPro" id="IPR027417">
    <property type="entry name" value="P-loop_NTPase"/>
</dbReference>
<dbReference type="Gene3D" id="3.40.50.300">
    <property type="entry name" value="P-loop containing nucleotide triphosphate hydrolases"/>
    <property type="match status" value="1"/>
</dbReference>
<evidence type="ECO:0000256" key="2">
    <source>
        <dbReference type="ARBA" id="ARBA00022801"/>
    </source>
</evidence>
<evidence type="ECO:0000256" key="3">
    <source>
        <dbReference type="ARBA" id="ARBA00022840"/>
    </source>
</evidence>
<evidence type="ECO:0000313" key="5">
    <source>
        <dbReference type="Proteomes" id="UP001500266"/>
    </source>
</evidence>
<dbReference type="SUPFAM" id="SSF52540">
    <property type="entry name" value="P-loop containing nucleoside triphosphate hydrolases"/>
    <property type="match status" value="1"/>
</dbReference>
<evidence type="ECO:0000256" key="1">
    <source>
        <dbReference type="ARBA" id="ARBA00022741"/>
    </source>
</evidence>
<dbReference type="InterPro" id="IPR004948">
    <property type="entry name" value="Nuc-triphosphatase_THEP1"/>
</dbReference>
<dbReference type="Proteomes" id="UP001500266">
    <property type="component" value="Unassembled WGS sequence"/>
</dbReference>
<comment type="caution">
    <text evidence="4">The sequence shown here is derived from an EMBL/GenBank/DDBJ whole genome shotgun (WGS) entry which is preliminary data.</text>
</comment>
<dbReference type="PANTHER" id="PTHR43146:SF1">
    <property type="entry name" value="CANCER-RELATED NUCLEOSIDE-TRIPHOSPHATASE"/>
    <property type="match status" value="1"/>
</dbReference>
<dbReference type="Pfam" id="PF03266">
    <property type="entry name" value="NTPase_1"/>
    <property type="match status" value="1"/>
</dbReference>
<sequence length="108" mass="11684">MGRYHVNVSTFEQIALPALDCAAAHADVIVVDEIGRMELFSDAFVSRLEKLLASPHPLVATAQLAPHPLLDDLKAREDIELVTVSETNRDSLAARVASRLIADLACPP</sequence>
<accession>A0ABP7ZHS0</accession>
<protein>
    <submittedName>
        <fullName evidence="4">Uncharacterized protein</fullName>
    </submittedName>
</protein>